<reference evidence="1 2" key="1">
    <citation type="journal article" date="2014" name="Int. J. Syst. Evol. Microbiol.">
        <title>Complete genome sequence of Corynebacterium casei LMG S-19264T (=DSM 44701T), isolated from a smear-ripened cheese.</title>
        <authorList>
            <consortium name="US DOE Joint Genome Institute (JGI-PGF)"/>
            <person name="Walter F."/>
            <person name="Albersmeier A."/>
            <person name="Kalinowski J."/>
            <person name="Ruckert C."/>
        </authorList>
    </citation>
    <scope>NUCLEOTIDE SEQUENCE [LARGE SCALE GENOMIC DNA]</scope>
    <source>
        <strain evidence="1 2">CGMCC 4.7215</strain>
    </source>
</reference>
<sequence>MKIEQGTAFETIGEHEIDFSVAQLVETSESFRNWFVSQVDPTIGLDGYIGGAIHASYAGEGESDIEFGFLTESGDRHIVLVENKIDATKQPDQIERYYNRGRFRVERDDWDSYTVCLLAPERYLSEEDESGFDSIIHYEDVLEQLGNSAHDGAEFIRDVFETALTRSRTSTTADAFDTLHAVRDQFLAETDIPHLESDPEYTGYNKRTSFKSTHPDHHDAVRYDVFVGKTGDSGHTNVRLQIQSSDELTEEKRESLRSMAQRHTESLPDYKWRFYRKVNIGSKQVGHEAAIEDDSYDTYVDSIVDELLTLTNTFHPIFAEKSS</sequence>
<name>A0ABD5XCV7_9EURY</name>
<dbReference type="RefSeq" id="WP_267636805.1">
    <property type="nucleotide sequence ID" value="NZ_JAODIY010000006.1"/>
</dbReference>
<evidence type="ECO:0000313" key="1">
    <source>
        <dbReference type="EMBL" id="MFC7127739.1"/>
    </source>
</evidence>
<proteinExistence type="predicted"/>
<dbReference type="Proteomes" id="UP001596414">
    <property type="component" value="Unassembled WGS sequence"/>
</dbReference>
<gene>
    <name evidence="1" type="ORF">ACFQJ7_17230</name>
</gene>
<protein>
    <submittedName>
        <fullName evidence="1">PD-(D/E)XK nuclease family protein</fullName>
    </submittedName>
</protein>
<evidence type="ECO:0000313" key="2">
    <source>
        <dbReference type="Proteomes" id="UP001596414"/>
    </source>
</evidence>
<dbReference type="EMBL" id="JBHSZQ010000052">
    <property type="protein sequence ID" value="MFC7127739.1"/>
    <property type="molecule type" value="Genomic_DNA"/>
</dbReference>
<organism evidence="1 2">
    <name type="scientific">Halovenus rubra</name>
    <dbReference type="NCBI Taxonomy" id="869890"/>
    <lineage>
        <taxon>Archaea</taxon>
        <taxon>Methanobacteriati</taxon>
        <taxon>Methanobacteriota</taxon>
        <taxon>Stenosarchaea group</taxon>
        <taxon>Halobacteria</taxon>
        <taxon>Halobacteriales</taxon>
        <taxon>Haloarculaceae</taxon>
        <taxon>Halovenus</taxon>
    </lineage>
</organism>
<comment type="caution">
    <text evidence="1">The sequence shown here is derived from an EMBL/GenBank/DDBJ whole genome shotgun (WGS) entry which is preliminary data.</text>
</comment>
<dbReference type="AlphaFoldDB" id="A0ABD5XCV7"/>
<accession>A0ABD5XCV7</accession>